<keyword evidence="3" id="KW-1185">Reference proteome</keyword>
<dbReference type="AlphaFoldDB" id="A0A4Y7RSY4"/>
<feature type="domain" description="Acyclic terpene utilisation N-terminal" evidence="1">
    <location>
        <begin position="59"/>
        <end position="210"/>
    </location>
</feature>
<sequence>MGEMRVLSPTAILGYGFPLDSFKEGMKRKPHAIAVDAGSTDPGPYYLGAGVPFTDRNSVKRDLEILLEAAVANGIPLLIGSAGGSGGEPHLKRDTELVREIAAAKGLHFRLALIHAEIDREKVKAALGTGKITPLGPVPLLTEEDIDQSVRIVGQMGIEPLVGALEAGAQVVLAGRAYDPSVFAAPLVRQGYRPGPAIHLGKILECGAIAATPGSGSDCLLGTIGAGYFEVEPLNPMRRCTVTSVAAHTLYEKSDPLYLPLPGGCLELKNAEFEQAAEGRVRVTGSKLIPSQKYSVKLEGVKKAGFRAVTIAGCRDPVMIKEIDLVVETVRERVKDNFASAAYKYLLDFKFYGKNGVMGLLEPERSIVPHELGIIIEAVGESQAIADTICGFARSTMLHCSYPGRVATAGNLAFPYSPSDFKGGEVYRFNIYHLMEVNDPFELFPLEIFNI</sequence>
<feature type="domain" description="Acyclic terpene utilisation N-terminal" evidence="1">
    <location>
        <begin position="239"/>
        <end position="388"/>
    </location>
</feature>
<dbReference type="EMBL" id="QFFZ01000011">
    <property type="protein sequence ID" value="TEB11782.1"/>
    <property type="molecule type" value="Genomic_DNA"/>
</dbReference>
<dbReference type="Pfam" id="PF07287">
    <property type="entry name" value="AtuA"/>
    <property type="match status" value="2"/>
</dbReference>
<accession>A0A4Y7RSY4</accession>
<dbReference type="Proteomes" id="UP000297597">
    <property type="component" value="Unassembled WGS sequence"/>
</dbReference>
<dbReference type="OrthoDB" id="9763456at2"/>
<evidence type="ECO:0000313" key="3">
    <source>
        <dbReference type="Proteomes" id="UP000297597"/>
    </source>
</evidence>
<dbReference type="InterPro" id="IPR010839">
    <property type="entry name" value="AtuA_N"/>
</dbReference>
<comment type="caution">
    <text evidence="2">The sequence shown here is derived from an EMBL/GenBank/DDBJ whole genome shotgun (WGS) entry which is preliminary data.</text>
</comment>
<proteinExistence type="predicted"/>
<organism evidence="2 3">
    <name type="scientific">Pelotomaculum propionicicum</name>
    <dbReference type="NCBI Taxonomy" id="258475"/>
    <lineage>
        <taxon>Bacteria</taxon>
        <taxon>Bacillati</taxon>
        <taxon>Bacillota</taxon>
        <taxon>Clostridia</taxon>
        <taxon>Eubacteriales</taxon>
        <taxon>Desulfotomaculaceae</taxon>
        <taxon>Pelotomaculum</taxon>
    </lineage>
</organism>
<protein>
    <recommendedName>
        <fullName evidence="1">Acyclic terpene utilisation N-terminal domain-containing protein</fullName>
    </recommendedName>
</protein>
<reference evidence="2 3" key="1">
    <citation type="journal article" date="2018" name="Environ. Microbiol.">
        <title>Novel energy conservation strategies and behaviour of Pelotomaculum schinkii driving syntrophic propionate catabolism.</title>
        <authorList>
            <person name="Hidalgo-Ahumada C.A.P."/>
            <person name="Nobu M.K."/>
            <person name="Narihiro T."/>
            <person name="Tamaki H."/>
            <person name="Liu W.T."/>
            <person name="Kamagata Y."/>
            <person name="Stams A.J.M."/>
            <person name="Imachi H."/>
            <person name="Sousa D.Z."/>
        </authorList>
    </citation>
    <scope>NUCLEOTIDE SEQUENCE [LARGE SCALE GENOMIC DNA]</scope>
    <source>
        <strain evidence="2 3">MGP</strain>
    </source>
</reference>
<name>A0A4Y7RSY4_9FIRM</name>
<dbReference type="RefSeq" id="WP_134213226.1">
    <property type="nucleotide sequence ID" value="NZ_QFFZ01000011.1"/>
</dbReference>
<evidence type="ECO:0000259" key="1">
    <source>
        <dbReference type="Pfam" id="PF07287"/>
    </source>
</evidence>
<evidence type="ECO:0000313" key="2">
    <source>
        <dbReference type="EMBL" id="TEB11782.1"/>
    </source>
</evidence>
<gene>
    <name evidence="2" type="ORF">Pmgp_01360</name>
</gene>